<feature type="region of interest" description="Disordered" evidence="1">
    <location>
        <begin position="63"/>
        <end position="91"/>
    </location>
</feature>
<feature type="region of interest" description="Disordered" evidence="1">
    <location>
        <begin position="1"/>
        <end position="24"/>
    </location>
</feature>
<evidence type="ECO:0000313" key="3">
    <source>
        <dbReference type="Proteomes" id="UP000198866"/>
    </source>
</evidence>
<evidence type="ECO:0000256" key="1">
    <source>
        <dbReference type="SAM" id="MobiDB-lite"/>
    </source>
</evidence>
<dbReference type="Proteomes" id="UP000198866">
    <property type="component" value="Unassembled WGS sequence"/>
</dbReference>
<keyword evidence="3" id="KW-1185">Reference proteome</keyword>
<proteinExistence type="predicted"/>
<protein>
    <submittedName>
        <fullName evidence="2">Uncharacterized protein</fullName>
    </submittedName>
</protein>
<organism evidence="2 3">
    <name type="scientific">Paraburkholderia diazotrophica</name>
    <dbReference type="NCBI Taxonomy" id="667676"/>
    <lineage>
        <taxon>Bacteria</taxon>
        <taxon>Pseudomonadati</taxon>
        <taxon>Pseudomonadota</taxon>
        <taxon>Betaproteobacteria</taxon>
        <taxon>Burkholderiales</taxon>
        <taxon>Burkholderiaceae</taxon>
        <taxon>Paraburkholderia</taxon>
    </lineage>
</organism>
<sequence>MGRAYQRKSIADIERKNPQPSAARRCEMVRMSGGTDFRKRKMGSERVHFVLAPLALDVPLTQKNIDKKAGPDSAGKKTPDFTREEPGVFNR</sequence>
<feature type="compositionally biased region" description="Basic and acidic residues" evidence="1">
    <location>
        <begin position="64"/>
        <end position="91"/>
    </location>
</feature>
<dbReference type="AlphaFoldDB" id="A0A1H7D960"/>
<reference evidence="3" key="1">
    <citation type="submission" date="2016-10" db="EMBL/GenBank/DDBJ databases">
        <authorList>
            <person name="Varghese N."/>
            <person name="Submissions S."/>
        </authorList>
    </citation>
    <scope>NUCLEOTIDE SEQUENCE [LARGE SCALE GENOMIC DNA]</scope>
    <source>
        <strain evidence="3">LMG 26031</strain>
    </source>
</reference>
<accession>A0A1H7D960</accession>
<dbReference type="EMBL" id="FNYE01000027">
    <property type="protein sequence ID" value="SEJ97417.1"/>
    <property type="molecule type" value="Genomic_DNA"/>
</dbReference>
<name>A0A1H7D960_9BURK</name>
<evidence type="ECO:0000313" key="2">
    <source>
        <dbReference type="EMBL" id="SEJ97417.1"/>
    </source>
</evidence>
<gene>
    <name evidence="2" type="ORF">SAMN05192539_102721</name>
</gene>